<evidence type="ECO:0000256" key="1">
    <source>
        <dbReference type="SAM" id="MobiDB-lite"/>
    </source>
</evidence>
<organism evidence="2">
    <name type="scientific">Rhizophora mucronata</name>
    <name type="common">Asiatic mangrove</name>
    <dbReference type="NCBI Taxonomy" id="61149"/>
    <lineage>
        <taxon>Eukaryota</taxon>
        <taxon>Viridiplantae</taxon>
        <taxon>Streptophyta</taxon>
        <taxon>Embryophyta</taxon>
        <taxon>Tracheophyta</taxon>
        <taxon>Spermatophyta</taxon>
        <taxon>Magnoliopsida</taxon>
        <taxon>eudicotyledons</taxon>
        <taxon>Gunneridae</taxon>
        <taxon>Pentapetalae</taxon>
        <taxon>rosids</taxon>
        <taxon>fabids</taxon>
        <taxon>Malpighiales</taxon>
        <taxon>Rhizophoraceae</taxon>
        <taxon>Rhizophora</taxon>
    </lineage>
</organism>
<reference evidence="2" key="1">
    <citation type="submission" date="2018-02" db="EMBL/GenBank/DDBJ databases">
        <title>Rhizophora mucronata_Transcriptome.</title>
        <authorList>
            <person name="Meera S.P."/>
            <person name="Sreeshan A."/>
            <person name="Augustine A."/>
        </authorList>
    </citation>
    <scope>NUCLEOTIDE SEQUENCE</scope>
    <source>
        <tissue evidence="2">Leaf</tissue>
    </source>
</reference>
<evidence type="ECO:0000313" key="2">
    <source>
        <dbReference type="EMBL" id="MBW89204.1"/>
    </source>
</evidence>
<name>A0A2P2J6V6_RHIMU</name>
<sequence length="44" mass="5098">MASLPLTPTPNPHFSSSKPTKFRKASLPKPKFRQNLHDFYFHSI</sequence>
<accession>A0A2P2J6V6</accession>
<feature type="region of interest" description="Disordered" evidence="1">
    <location>
        <begin position="1"/>
        <end position="26"/>
    </location>
</feature>
<proteinExistence type="predicted"/>
<protein>
    <submittedName>
        <fullName evidence="2">Uncharacterized protein MANES_14G127400</fullName>
    </submittedName>
</protein>
<dbReference type="EMBL" id="GGEC01008721">
    <property type="protein sequence ID" value="MBW89204.1"/>
    <property type="molecule type" value="Transcribed_RNA"/>
</dbReference>
<dbReference type="AlphaFoldDB" id="A0A2P2J6V6"/>